<dbReference type="GO" id="GO:0005524">
    <property type="term" value="F:ATP binding"/>
    <property type="evidence" value="ECO:0007669"/>
    <property type="project" value="UniProtKB-KW"/>
</dbReference>
<dbReference type="NCBIfam" id="NF000355">
    <property type="entry name" value="ribo_prot_ABC_F"/>
    <property type="match status" value="1"/>
</dbReference>
<evidence type="ECO:0000313" key="6">
    <source>
        <dbReference type="Proteomes" id="UP000011728"/>
    </source>
</evidence>
<dbReference type="PANTHER" id="PTHR42855">
    <property type="entry name" value="ABC TRANSPORTER ATP-BINDING SUBUNIT"/>
    <property type="match status" value="1"/>
</dbReference>
<dbReference type="InterPro" id="IPR017871">
    <property type="entry name" value="ABC_transporter-like_CS"/>
</dbReference>
<dbReference type="HOGENOM" id="CLU_000604_36_0_9"/>
<accession>M1MPZ9</accession>
<dbReference type="CDD" id="cd03221">
    <property type="entry name" value="ABCF_EF-3"/>
    <property type="match status" value="2"/>
</dbReference>
<feature type="coiled-coil region" evidence="3">
    <location>
        <begin position="182"/>
        <end position="209"/>
    </location>
</feature>
<dbReference type="InterPro" id="IPR003593">
    <property type="entry name" value="AAA+_ATPase"/>
</dbReference>
<dbReference type="EMBL" id="CP004121">
    <property type="protein sequence ID" value="AGF56796.1"/>
    <property type="molecule type" value="Genomic_DNA"/>
</dbReference>
<reference evidence="5 6" key="1">
    <citation type="submission" date="2013-02" db="EMBL/GenBank/DDBJ databases">
        <title>Genome sequence of Clostridium saccharoperbutylacetonicum N1-4(HMT).</title>
        <authorList>
            <person name="Poehlein A."/>
            <person name="Daniel R."/>
        </authorList>
    </citation>
    <scope>NUCLEOTIDE SEQUENCE [LARGE SCALE GENOMIC DNA]</scope>
    <source>
        <strain evidence="6">N1-4(HMT)</strain>
    </source>
</reference>
<protein>
    <submittedName>
        <fullName evidence="5">ABC transporter ATP-binding protein</fullName>
    </submittedName>
</protein>
<evidence type="ECO:0000256" key="3">
    <source>
        <dbReference type="SAM" id="Coils"/>
    </source>
</evidence>
<keyword evidence="1" id="KW-0547">Nucleotide-binding</keyword>
<name>M1MPZ9_9CLOT</name>
<dbReference type="GO" id="GO:0016887">
    <property type="term" value="F:ATP hydrolysis activity"/>
    <property type="evidence" value="ECO:0007669"/>
    <property type="project" value="InterPro"/>
</dbReference>
<dbReference type="STRING" id="36745.CLSAP_27720"/>
<evidence type="ECO:0000259" key="4">
    <source>
        <dbReference type="PROSITE" id="PS50893"/>
    </source>
</evidence>
<evidence type="ECO:0000256" key="2">
    <source>
        <dbReference type="ARBA" id="ARBA00022840"/>
    </source>
</evidence>
<dbReference type="PATRIC" id="fig|931276.5.peg.3052"/>
<proteinExistence type="predicted"/>
<dbReference type="Gene3D" id="3.40.50.300">
    <property type="entry name" value="P-loop containing nucleotide triphosphate hydrolases"/>
    <property type="match status" value="3"/>
</dbReference>
<keyword evidence="6" id="KW-1185">Reference proteome</keyword>
<dbReference type="SUPFAM" id="SSF52540">
    <property type="entry name" value="P-loop containing nucleoside triphosphate hydrolases"/>
    <property type="match status" value="2"/>
</dbReference>
<dbReference type="Proteomes" id="UP000011728">
    <property type="component" value="Chromosome"/>
</dbReference>
<organism evidence="5 6">
    <name type="scientific">Clostridium saccharoperbutylacetonicum N1-4(HMT)</name>
    <dbReference type="NCBI Taxonomy" id="931276"/>
    <lineage>
        <taxon>Bacteria</taxon>
        <taxon>Bacillati</taxon>
        <taxon>Bacillota</taxon>
        <taxon>Clostridia</taxon>
        <taxon>Eubacteriales</taxon>
        <taxon>Clostridiaceae</taxon>
        <taxon>Clostridium</taxon>
    </lineage>
</organism>
<feature type="domain" description="ABC transporter" evidence="4">
    <location>
        <begin position="3"/>
        <end position="194"/>
    </location>
</feature>
<dbReference type="eggNOG" id="COG0488">
    <property type="taxonomic scope" value="Bacteria"/>
</dbReference>
<dbReference type="InterPro" id="IPR027417">
    <property type="entry name" value="P-loop_NTPase"/>
</dbReference>
<dbReference type="PROSITE" id="PS50893">
    <property type="entry name" value="ABC_TRANSPORTER_2"/>
    <property type="match status" value="2"/>
</dbReference>
<dbReference type="PANTHER" id="PTHR42855:SF2">
    <property type="entry name" value="DRUG RESISTANCE ABC TRANSPORTER,ATP-BINDING PROTEIN"/>
    <property type="match status" value="1"/>
</dbReference>
<dbReference type="SMART" id="SM00382">
    <property type="entry name" value="AAA"/>
    <property type="match status" value="2"/>
</dbReference>
<dbReference type="KEGG" id="csr:Cspa_c30350"/>
<dbReference type="RefSeq" id="WP_015393115.1">
    <property type="nucleotide sequence ID" value="NC_020291.1"/>
</dbReference>
<sequence>MLAKFNKLKKYYGDRLILDIDTFEVFEKDRIGIVGRNGAGKTTMLKVLMGIIIPEEGEISLTDSYSYISQMENYYGECEENKVMKILKAPVKYDKFLSGGEKIKLKISKALSEDNKLIIADEPTSNLDSASISVLEKMLLSYNGALILVSHDREFLDSLCNTIVEIDEGKLKVYQGNYSKYIELKQEERKREEIEYNKYVTEKKQLEEAIIDKQDMRNKMRTTPKRMGNSEARLHKMGGQKQKRKLDKNIKAMKSRIDHLEVKEKPKNINETKVNIQKSAEIISNNIIEISKLNLYVNNELLIKEASFRIRKGIKAAIIGENGCGKSTLLKEILTRNNEYIRVANSALIGYFDQDQNILEEGKSILENVSKTSSFNQSFIRINLDNFGFKGDDVFKKVSSLSGGEKVKVALSKVLLSDNNVLVLDEPTNYLDIEAMEALERALINTEKTVILVSHDRKFIENICDFIIEIKDKILKGYEGSYKNYIKEKNKPQSNNNEKDIKEKLMVLRNRLSEIISLISIEKNELIKERLDHKYKLLLKEIRILELNNSKK</sequence>
<dbReference type="PROSITE" id="PS00211">
    <property type="entry name" value="ABC_TRANSPORTER_1"/>
    <property type="match status" value="1"/>
</dbReference>
<evidence type="ECO:0000313" key="5">
    <source>
        <dbReference type="EMBL" id="AGF56796.1"/>
    </source>
</evidence>
<dbReference type="InterPro" id="IPR051309">
    <property type="entry name" value="ABCF_ATPase"/>
</dbReference>
<evidence type="ECO:0000256" key="1">
    <source>
        <dbReference type="ARBA" id="ARBA00022741"/>
    </source>
</evidence>
<dbReference type="InterPro" id="IPR003439">
    <property type="entry name" value="ABC_transporter-like_ATP-bd"/>
</dbReference>
<keyword evidence="3" id="KW-0175">Coiled coil</keyword>
<gene>
    <name evidence="5" type="ORF">Cspa_c30350</name>
</gene>
<dbReference type="AlphaFoldDB" id="M1MPZ9"/>
<feature type="domain" description="ABC transporter" evidence="4">
    <location>
        <begin position="288"/>
        <end position="497"/>
    </location>
</feature>
<dbReference type="Pfam" id="PF00005">
    <property type="entry name" value="ABC_tran"/>
    <property type="match status" value="2"/>
</dbReference>
<keyword evidence="2 5" id="KW-0067">ATP-binding</keyword>
<dbReference type="NCBIfam" id="NF043038">
    <property type="entry name" value="ABCF_CplR"/>
    <property type="match status" value="1"/>
</dbReference>